<keyword evidence="1" id="KW-0732">Signal</keyword>
<dbReference type="Proteomes" id="UP000813444">
    <property type="component" value="Unassembled WGS sequence"/>
</dbReference>
<comment type="caution">
    <text evidence="2">The sequence shown here is derived from an EMBL/GenBank/DDBJ whole genome shotgun (WGS) entry which is preliminary data.</text>
</comment>
<protein>
    <recommendedName>
        <fullName evidence="4">Secreted protein</fullName>
    </recommendedName>
</protein>
<organism evidence="2 3">
    <name type="scientific">Stachybotrys elegans</name>
    <dbReference type="NCBI Taxonomy" id="80388"/>
    <lineage>
        <taxon>Eukaryota</taxon>
        <taxon>Fungi</taxon>
        <taxon>Dikarya</taxon>
        <taxon>Ascomycota</taxon>
        <taxon>Pezizomycotina</taxon>
        <taxon>Sordariomycetes</taxon>
        <taxon>Hypocreomycetidae</taxon>
        <taxon>Hypocreales</taxon>
        <taxon>Stachybotryaceae</taxon>
        <taxon>Stachybotrys</taxon>
    </lineage>
</organism>
<sequence length="70" mass="7431">MIVMPLSSTILVISAISGTSASFLPPGQLGRSQLPGGAIPMVSLRVRTINSDIRIMPLDLHSTLLEISCR</sequence>
<feature type="signal peptide" evidence="1">
    <location>
        <begin position="1"/>
        <end position="21"/>
    </location>
</feature>
<evidence type="ECO:0000313" key="3">
    <source>
        <dbReference type="Proteomes" id="UP000813444"/>
    </source>
</evidence>
<name>A0A8K0SMJ4_9HYPO</name>
<evidence type="ECO:0008006" key="4">
    <source>
        <dbReference type="Google" id="ProtNLM"/>
    </source>
</evidence>
<dbReference type="EMBL" id="JAGPNK010000007">
    <property type="protein sequence ID" value="KAH7318646.1"/>
    <property type="molecule type" value="Genomic_DNA"/>
</dbReference>
<gene>
    <name evidence="2" type="ORF">B0I35DRAFT_432594</name>
</gene>
<evidence type="ECO:0000256" key="1">
    <source>
        <dbReference type="SAM" id="SignalP"/>
    </source>
</evidence>
<dbReference type="AlphaFoldDB" id="A0A8K0SMJ4"/>
<accession>A0A8K0SMJ4</accession>
<keyword evidence="3" id="KW-1185">Reference proteome</keyword>
<proteinExistence type="predicted"/>
<reference evidence="2" key="1">
    <citation type="journal article" date="2021" name="Nat. Commun.">
        <title>Genetic determinants of endophytism in the Arabidopsis root mycobiome.</title>
        <authorList>
            <person name="Mesny F."/>
            <person name="Miyauchi S."/>
            <person name="Thiergart T."/>
            <person name="Pickel B."/>
            <person name="Atanasova L."/>
            <person name="Karlsson M."/>
            <person name="Huettel B."/>
            <person name="Barry K.W."/>
            <person name="Haridas S."/>
            <person name="Chen C."/>
            <person name="Bauer D."/>
            <person name="Andreopoulos W."/>
            <person name="Pangilinan J."/>
            <person name="LaButti K."/>
            <person name="Riley R."/>
            <person name="Lipzen A."/>
            <person name="Clum A."/>
            <person name="Drula E."/>
            <person name="Henrissat B."/>
            <person name="Kohler A."/>
            <person name="Grigoriev I.V."/>
            <person name="Martin F.M."/>
            <person name="Hacquard S."/>
        </authorList>
    </citation>
    <scope>NUCLEOTIDE SEQUENCE</scope>
    <source>
        <strain evidence="2">MPI-CAGE-CH-0235</strain>
    </source>
</reference>
<feature type="chain" id="PRO_5035444017" description="Secreted protein" evidence="1">
    <location>
        <begin position="22"/>
        <end position="70"/>
    </location>
</feature>
<evidence type="ECO:0000313" key="2">
    <source>
        <dbReference type="EMBL" id="KAH7318646.1"/>
    </source>
</evidence>